<dbReference type="Gene3D" id="3.40.50.720">
    <property type="entry name" value="NAD(P)-binding Rossmann-like Domain"/>
    <property type="match status" value="1"/>
</dbReference>
<gene>
    <name evidence="2" type="ORF">ACFFJD_15665</name>
</gene>
<dbReference type="InterPro" id="IPR001509">
    <property type="entry name" value="Epimerase_deHydtase"/>
</dbReference>
<reference evidence="2 3" key="1">
    <citation type="submission" date="2024-09" db="EMBL/GenBank/DDBJ databases">
        <authorList>
            <person name="Sun Q."/>
            <person name="Mori K."/>
        </authorList>
    </citation>
    <scope>NUCLEOTIDE SEQUENCE [LARGE SCALE GENOMIC DNA]</scope>
    <source>
        <strain evidence="2 3">CCM 7957</strain>
    </source>
</reference>
<dbReference type="EMBL" id="JBHLWV010000028">
    <property type="protein sequence ID" value="MFC0316284.1"/>
    <property type="molecule type" value="Genomic_DNA"/>
</dbReference>
<keyword evidence="3" id="KW-1185">Reference proteome</keyword>
<evidence type="ECO:0000313" key="3">
    <source>
        <dbReference type="Proteomes" id="UP001589783"/>
    </source>
</evidence>
<accession>A0ABV6HBM0</accession>
<feature type="domain" description="NAD-dependent epimerase/dehydratase" evidence="1">
    <location>
        <begin position="22"/>
        <end position="238"/>
    </location>
</feature>
<dbReference type="RefSeq" id="WP_382365826.1">
    <property type="nucleotide sequence ID" value="NZ_JBHLWV010000028.1"/>
</dbReference>
<dbReference type="PANTHER" id="PTHR43245">
    <property type="entry name" value="BIFUNCTIONAL POLYMYXIN RESISTANCE PROTEIN ARNA"/>
    <property type="match status" value="1"/>
</dbReference>
<dbReference type="InterPro" id="IPR002347">
    <property type="entry name" value="SDR_fam"/>
</dbReference>
<dbReference type="Pfam" id="PF01370">
    <property type="entry name" value="Epimerase"/>
    <property type="match status" value="1"/>
</dbReference>
<proteinExistence type="predicted"/>
<dbReference type="Proteomes" id="UP001589783">
    <property type="component" value="Unassembled WGS sequence"/>
</dbReference>
<dbReference type="SUPFAM" id="SSF51735">
    <property type="entry name" value="NAD(P)-binding Rossmann-fold domains"/>
    <property type="match status" value="1"/>
</dbReference>
<name>A0ABV6HBM0_9ACTN</name>
<evidence type="ECO:0000313" key="2">
    <source>
        <dbReference type="EMBL" id="MFC0316284.1"/>
    </source>
</evidence>
<dbReference type="PRINTS" id="PR00081">
    <property type="entry name" value="GDHRDH"/>
</dbReference>
<protein>
    <submittedName>
        <fullName evidence="2">NAD-dependent epimerase/dehydratase family protein</fullName>
    </submittedName>
</protein>
<comment type="caution">
    <text evidence="2">The sequence shown here is derived from an EMBL/GenBank/DDBJ whole genome shotgun (WGS) entry which is preliminary data.</text>
</comment>
<dbReference type="InterPro" id="IPR036291">
    <property type="entry name" value="NAD(P)-bd_dom_sf"/>
</dbReference>
<sequence>MTANSQTAPAVERPAPALPAKIFITGANGFIGRALAERARELGTEVTGVDLLPDADAGILGGSISDPSEWAAALDGVDAVIHTAAIVSNSAPLDDAWEVNTYSTRKVLAAAAEAGVGRFVHLSSVAAYGFDYPDQVDEKYPVRVNGYSYTDTKVNAEAVVMTAHAAGEIDCTVIRPGDVYGPASKPWVITSLEMIRAGQMVLPNGGRGTFTPVYIDTLVDGILLATASEAGAGQVFNLTDGHGVTCAEYFGRLGDMIDASVRTLPTSLAVALAGAVGTVQRRLGQASELTPATVHMLNRPGEYSIEKARTMLGYAPAISLDEGMRRTQEWAQREGLLTR</sequence>
<dbReference type="InterPro" id="IPR050177">
    <property type="entry name" value="Lipid_A_modif_metabolic_enz"/>
</dbReference>
<evidence type="ECO:0000259" key="1">
    <source>
        <dbReference type="Pfam" id="PF01370"/>
    </source>
</evidence>
<organism evidence="2 3">
    <name type="scientific">Gordonia phosphorivorans</name>
    <dbReference type="NCBI Taxonomy" id="1056982"/>
    <lineage>
        <taxon>Bacteria</taxon>
        <taxon>Bacillati</taxon>
        <taxon>Actinomycetota</taxon>
        <taxon>Actinomycetes</taxon>
        <taxon>Mycobacteriales</taxon>
        <taxon>Gordoniaceae</taxon>
        <taxon>Gordonia</taxon>
    </lineage>
</organism>